<sequence length="236" mass="25866">MYQSSRTYVLSVAALLLIGGALMFASVGCGNSYGTPYSYSNLVPNDGAIVIKMINTTSIAGGLHSPKSLAPDRATATTVTTTTSNTTASGTLIKIRPDDVYVSISDMSIYSTDGKEYVLFTEPKEINLLNLIKDGEVVAMASDVPVGSYNRMKFNINYMRILYEGEKQRIALDQTVYLSTSDANLTQFALESSNRASVKLNFDINDKVFKDRNGNYQVFPSLFLIYDGSEAIQQYN</sequence>
<evidence type="ECO:0000259" key="1">
    <source>
        <dbReference type="Pfam" id="PF14321"/>
    </source>
</evidence>
<gene>
    <name evidence="2" type="ORF">A2008_06325</name>
</gene>
<evidence type="ECO:0000313" key="3">
    <source>
        <dbReference type="Proteomes" id="UP000178735"/>
    </source>
</evidence>
<accession>A0A1F7WGI8</accession>
<proteinExistence type="predicted"/>
<dbReference type="Pfam" id="PF14321">
    <property type="entry name" value="DUF4382"/>
    <property type="match status" value="1"/>
</dbReference>
<name>A0A1F7WGI8_9BACT</name>
<evidence type="ECO:0000313" key="2">
    <source>
        <dbReference type="EMBL" id="OGM01647.1"/>
    </source>
</evidence>
<dbReference type="Proteomes" id="UP000178735">
    <property type="component" value="Unassembled WGS sequence"/>
</dbReference>
<comment type="caution">
    <text evidence="2">The sequence shown here is derived from an EMBL/GenBank/DDBJ whole genome shotgun (WGS) entry which is preliminary data.</text>
</comment>
<organism evidence="2 3">
    <name type="scientific">Candidatus Wallbacteria bacterium GWC2_49_35</name>
    <dbReference type="NCBI Taxonomy" id="1817813"/>
    <lineage>
        <taxon>Bacteria</taxon>
        <taxon>Candidatus Walliibacteriota</taxon>
    </lineage>
</organism>
<reference evidence="2 3" key="1">
    <citation type="journal article" date="2016" name="Nat. Commun.">
        <title>Thousands of microbial genomes shed light on interconnected biogeochemical processes in an aquifer system.</title>
        <authorList>
            <person name="Anantharaman K."/>
            <person name="Brown C.T."/>
            <person name="Hug L.A."/>
            <person name="Sharon I."/>
            <person name="Castelle C.J."/>
            <person name="Probst A.J."/>
            <person name="Thomas B.C."/>
            <person name="Singh A."/>
            <person name="Wilkins M.J."/>
            <person name="Karaoz U."/>
            <person name="Brodie E.L."/>
            <person name="Williams K.H."/>
            <person name="Hubbard S.S."/>
            <person name="Banfield J.F."/>
        </authorList>
    </citation>
    <scope>NUCLEOTIDE SEQUENCE [LARGE SCALE GENOMIC DNA]</scope>
</reference>
<dbReference type="EMBL" id="MGFH01000230">
    <property type="protein sequence ID" value="OGM01647.1"/>
    <property type="molecule type" value="Genomic_DNA"/>
</dbReference>
<feature type="domain" description="DUF4382" evidence="1">
    <location>
        <begin position="98"/>
        <end position="220"/>
    </location>
</feature>
<dbReference type="AlphaFoldDB" id="A0A1F7WGI8"/>
<protein>
    <recommendedName>
        <fullName evidence="1">DUF4382 domain-containing protein</fullName>
    </recommendedName>
</protein>
<dbReference type="InterPro" id="IPR025491">
    <property type="entry name" value="DUF4382"/>
</dbReference>
<dbReference type="PROSITE" id="PS51257">
    <property type="entry name" value="PROKAR_LIPOPROTEIN"/>
    <property type="match status" value="1"/>
</dbReference>